<organism evidence="1 2">
    <name type="scientific">Oceanimonas smirnovii</name>
    <dbReference type="NCBI Taxonomy" id="264574"/>
    <lineage>
        <taxon>Bacteria</taxon>
        <taxon>Pseudomonadati</taxon>
        <taxon>Pseudomonadota</taxon>
        <taxon>Gammaproteobacteria</taxon>
        <taxon>Aeromonadales</taxon>
        <taxon>Aeromonadaceae</taxon>
        <taxon>Oceanimonas</taxon>
    </lineage>
</organism>
<evidence type="ECO:0000313" key="2">
    <source>
        <dbReference type="Proteomes" id="UP001610706"/>
    </source>
</evidence>
<gene>
    <name evidence="1" type="ORF">AB9R89_01000</name>
</gene>
<comment type="caution">
    <text evidence="1">The sequence shown here is derived from an EMBL/GenBank/DDBJ whole genome shotgun (WGS) entry which is preliminary data.</text>
</comment>
<dbReference type="EMBL" id="JBGFTR010000001">
    <property type="protein sequence ID" value="MFH7563908.1"/>
    <property type="molecule type" value="Genomic_DNA"/>
</dbReference>
<evidence type="ECO:0008006" key="3">
    <source>
        <dbReference type="Google" id="ProtNLM"/>
    </source>
</evidence>
<sequence>MIMHDFSAIQNVLPFKGLLLNIYWIFFATVGKQEFVEYKGHWPDFVIKEIVEPNNDLPERFGQLVSNLMVTQFRNEQQNKSLSAIRDTLLPKLLSGELTIPDAEEQLAEVVEN</sequence>
<accession>A0ABW7NXH7</accession>
<dbReference type="Proteomes" id="UP001610706">
    <property type="component" value="Unassembled WGS sequence"/>
</dbReference>
<keyword evidence="2" id="KW-1185">Reference proteome</keyword>
<name>A0ABW7NXH7_9GAMM</name>
<dbReference type="RefSeq" id="WP_395544716.1">
    <property type="nucleotide sequence ID" value="NZ_CP166302.1"/>
</dbReference>
<evidence type="ECO:0000313" key="1">
    <source>
        <dbReference type="EMBL" id="MFH7563908.1"/>
    </source>
</evidence>
<proteinExistence type="predicted"/>
<protein>
    <recommendedName>
        <fullName evidence="3">Type I restriction modification DNA specificity domain-containing protein</fullName>
    </recommendedName>
</protein>
<dbReference type="SUPFAM" id="SSF116734">
    <property type="entry name" value="DNA methylase specificity domain"/>
    <property type="match status" value="1"/>
</dbReference>
<reference evidence="1 2" key="1">
    <citation type="submission" date="2024-08" db="EMBL/GenBank/DDBJ databases">
        <title>Oceanimonas smirnovii Genome sequencing and assembly.</title>
        <authorList>
            <person name="Tang B."/>
        </authorList>
    </citation>
    <scope>NUCLEOTIDE SEQUENCE [LARGE SCALE GENOMIC DNA]</scope>
    <source>
        <strain evidence="1 2">OS2020-119</strain>
    </source>
</reference>